<gene>
    <name evidence="2" type="ORF">FHR34_006127</name>
</gene>
<keyword evidence="1" id="KW-0812">Transmembrane</keyword>
<feature type="transmembrane region" description="Helical" evidence="1">
    <location>
        <begin position="67"/>
        <end position="92"/>
    </location>
</feature>
<feature type="transmembrane region" description="Helical" evidence="1">
    <location>
        <begin position="113"/>
        <end position="132"/>
    </location>
</feature>
<evidence type="ECO:0000256" key="1">
    <source>
        <dbReference type="SAM" id="Phobius"/>
    </source>
</evidence>
<reference evidence="2 3" key="1">
    <citation type="submission" date="2020-08" db="EMBL/GenBank/DDBJ databases">
        <title>Sequencing the genomes of 1000 actinobacteria strains.</title>
        <authorList>
            <person name="Klenk H.-P."/>
        </authorList>
    </citation>
    <scope>NUCLEOTIDE SEQUENCE [LARGE SCALE GENOMIC DNA]</scope>
    <source>
        <strain evidence="2 3">DSM 41654</strain>
    </source>
</reference>
<comment type="caution">
    <text evidence="2">The sequence shown here is derived from an EMBL/GenBank/DDBJ whole genome shotgun (WGS) entry which is preliminary data.</text>
</comment>
<dbReference type="RefSeq" id="WP_184941119.1">
    <property type="nucleotide sequence ID" value="NZ_JACHJV010000001.1"/>
</dbReference>
<dbReference type="AlphaFoldDB" id="A0A7W7VYW9"/>
<dbReference type="InterPro" id="IPR018723">
    <property type="entry name" value="DUF2254_membrane"/>
</dbReference>
<keyword evidence="3" id="KW-1185">Reference proteome</keyword>
<feature type="transmembrane region" description="Helical" evidence="1">
    <location>
        <begin position="144"/>
        <end position="164"/>
    </location>
</feature>
<name>A0A7W7VYW9_KITKI</name>
<organism evidence="2 3">
    <name type="scientific">Kitasatospora kifunensis</name>
    <name type="common">Streptomyces kifunensis</name>
    <dbReference type="NCBI Taxonomy" id="58351"/>
    <lineage>
        <taxon>Bacteria</taxon>
        <taxon>Bacillati</taxon>
        <taxon>Actinomycetota</taxon>
        <taxon>Actinomycetes</taxon>
        <taxon>Kitasatosporales</taxon>
        <taxon>Streptomycetaceae</taxon>
        <taxon>Kitasatospora</taxon>
    </lineage>
</organism>
<feature type="transmembrane region" description="Helical" evidence="1">
    <location>
        <begin position="20"/>
        <end position="41"/>
    </location>
</feature>
<protein>
    <submittedName>
        <fullName evidence="2">Putative membrane protein</fullName>
    </submittedName>
</protein>
<accession>A0A7W7VYW9</accession>
<sequence length="459" mass="50532">MPGRAFLEADWRRETLRTNLWLVPAIEALFAVLLFVMTTALDRAAYDGRFKLATWVLAGTADGARQILTTIAAAIITVVGLVFSITIVALTLASTQFGPRMLRNFIRDRGTQLALGAFVATFCYTVLVLVVISPGPHGDFVPHLSITVALGLTGVDLAVLIYFINHIATMIQLPQVIAGIATDLARAIEAQGAEDQPAPEQGDSGPGREHLLALVAARGAAIPTTASGYLQYISHERLVRIATETDAVIHLPYRPGHFMVQGQPLAVVWPAERAERVARQLRRGQITGPYRTLAQDISFGVDQLVEIAIRALSPAVNDTFTALTCIDWLGDCLCRINHGWHPQRVHRDRGGRIRLIAYQADYDRLVQRSFEKIRQSAGGMPAVMIRQLETLGKVMEQTVQPKRRAVLLEQGAMIWRLCEATVPEPADREDVRRRYEALCEAEVTISQVTSALRSRVQPG</sequence>
<dbReference type="Pfam" id="PF10011">
    <property type="entry name" value="DUF2254"/>
    <property type="match status" value="1"/>
</dbReference>
<proteinExistence type="predicted"/>
<evidence type="ECO:0000313" key="2">
    <source>
        <dbReference type="EMBL" id="MBB4927134.1"/>
    </source>
</evidence>
<evidence type="ECO:0000313" key="3">
    <source>
        <dbReference type="Proteomes" id="UP000540506"/>
    </source>
</evidence>
<dbReference type="Proteomes" id="UP000540506">
    <property type="component" value="Unassembled WGS sequence"/>
</dbReference>
<keyword evidence="1" id="KW-1133">Transmembrane helix</keyword>
<dbReference type="EMBL" id="JACHJV010000001">
    <property type="protein sequence ID" value="MBB4927134.1"/>
    <property type="molecule type" value="Genomic_DNA"/>
</dbReference>
<keyword evidence="1" id="KW-0472">Membrane</keyword>